<dbReference type="InterPro" id="IPR053772">
    <property type="entry name" value="At1g61320/At1g61330-like"/>
</dbReference>
<feature type="domain" description="At1g61320/AtMIF1 LRR" evidence="2">
    <location>
        <begin position="66"/>
        <end position="391"/>
    </location>
</feature>
<dbReference type="InterPro" id="IPR053781">
    <property type="entry name" value="F-box_AtFBL13-like"/>
</dbReference>
<dbReference type="InterPro" id="IPR001810">
    <property type="entry name" value="F-box_dom"/>
</dbReference>
<dbReference type="AlphaFoldDB" id="A0ABD1G9Q3"/>
<dbReference type="SUPFAM" id="SSF52058">
    <property type="entry name" value="L domain-like"/>
    <property type="match status" value="1"/>
</dbReference>
<dbReference type="Pfam" id="PF00646">
    <property type="entry name" value="F-box"/>
    <property type="match status" value="1"/>
</dbReference>
<keyword evidence="4" id="KW-1185">Reference proteome</keyword>
<dbReference type="InterPro" id="IPR036047">
    <property type="entry name" value="F-box-like_dom_sf"/>
</dbReference>
<reference evidence="3 4" key="1">
    <citation type="submission" date="2024-06" db="EMBL/GenBank/DDBJ databases">
        <title>A chromosome level genome sequence of Diviner's sage (Salvia divinorum).</title>
        <authorList>
            <person name="Ford S.A."/>
            <person name="Ro D.-K."/>
            <person name="Ness R.W."/>
            <person name="Phillips M.A."/>
        </authorList>
    </citation>
    <scope>NUCLEOTIDE SEQUENCE [LARGE SCALE GENOMIC DNA]</scope>
    <source>
        <strain evidence="3">SAF-2024a</strain>
        <tissue evidence="3">Leaf</tissue>
    </source>
</reference>
<dbReference type="InterPro" id="IPR032675">
    <property type="entry name" value="LRR_dom_sf"/>
</dbReference>
<dbReference type="EMBL" id="JBEAFC010000009">
    <property type="protein sequence ID" value="KAL1540617.1"/>
    <property type="molecule type" value="Genomic_DNA"/>
</dbReference>
<organism evidence="3 4">
    <name type="scientific">Salvia divinorum</name>
    <name type="common">Maria pastora</name>
    <name type="synonym">Diviner's sage</name>
    <dbReference type="NCBI Taxonomy" id="28513"/>
    <lineage>
        <taxon>Eukaryota</taxon>
        <taxon>Viridiplantae</taxon>
        <taxon>Streptophyta</taxon>
        <taxon>Embryophyta</taxon>
        <taxon>Tracheophyta</taxon>
        <taxon>Spermatophyta</taxon>
        <taxon>Magnoliopsida</taxon>
        <taxon>eudicotyledons</taxon>
        <taxon>Gunneridae</taxon>
        <taxon>Pentapetalae</taxon>
        <taxon>asterids</taxon>
        <taxon>lamiids</taxon>
        <taxon>Lamiales</taxon>
        <taxon>Lamiaceae</taxon>
        <taxon>Nepetoideae</taxon>
        <taxon>Mentheae</taxon>
        <taxon>Salviinae</taxon>
        <taxon>Salvia</taxon>
        <taxon>Salvia subgen. Calosphace</taxon>
    </lineage>
</organism>
<accession>A0ABD1G9Q3</accession>
<evidence type="ECO:0000313" key="4">
    <source>
        <dbReference type="Proteomes" id="UP001567538"/>
    </source>
</evidence>
<dbReference type="PANTHER" id="PTHR34145">
    <property type="entry name" value="OS02G0105600 PROTEIN"/>
    <property type="match status" value="1"/>
</dbReference>
<evidence type="ECO:0000259" key="1">
    <source>
        <dbReference type="Pfam" id="PF00646"/>
    </source>
</evidence>
<proteinExistence type="predicted"/>
<name>A0ABD1G9Q3_SALDI</name>
<gene>
    <name evidence="3" type="ORF">AAHA92_24945</name>
</gene>
<dbReference type="Proteomes" id="UP001567538">
    <property type="component" value="Unassembled WGS sequence"/>
</dbReference>
<dbReference type="SUPFAM" id="SSF81383">
    <property type="entry name" value="F-box domain"/>
    <property type="match status" value="1"/>
</dbReference>
<protein>
    <submittedName>
        <fullName evidence="3">F-box/FBD/LRR-repeat protein-like protein</fullName>
    </submittedName>
</protein>
<dbReference type="Gene3D" id="3.80.10.10">
    <property type="entry name" value="Ribonuclease Inhibitor"/>
    <property type="match status" value="1"/>
</dbReference>
<comment type="caution">
    <text evidence="3">The sequence shown here is derived from an EMBL/GenBank/DDBJ whole genome shotgun (WGS) entry which is preliminary data.</text>
</comment>
<evidence type="ECO:0000313" key="3">
    <source>
        <dbReference type="EMBL" id="KAL1540617.1"/>
    </source>
</evidence>
<evidence type="ECO:0000259" key="2">
    <source>
        <dbReference type="Pfam" id="PF23622"/>
    </source>
</evidence>
<feature type="domain" description="F-box" evidence="1">
    <location>
        <begin position="7"/>
        <end position="40"/>
    </location>
</feature>
<dbReference type="Pfam" id="PF23622">
    <property type="entry name" value="LRR_At1g61320_AtMIF1"/>
    <property type="match status" value="1"/>
</dbReference>
<sequence>MENGDRISELPSDILISIISRLPMREATATCILSTRWQHLHAYITHLNFPKFTYYSHIDYMNPYYAHTVNQVLNSYKGGRIKEFMLELHKCGKFNIEKWFEFALTRQAEIIHISLPGMVVHGLPNTNGLKCLKDLSLIDIQMTDQYFNFLVSNCLVLECVTIKCSDKLENVSIVGPSQLKNLNLSFLSGVRSIVIRDAISLVSLTCCEWRSGCSVQLSNIPKLTKLDLRDCRHNLTQVEFLAQMPSCIRDQLQLLRLSSDSFPSFPMYKYNLELLDDLSFQFANMKHLELVLAMAIDPECYYVPRYACRLAETCDSLEKLVIRFLPWVMMDMGEFECNAEPYNHPRCDLSQKYLEILGYSGSSSERELAVYVINNATSLQKLILDGTCLKRPKRKRKSINL</sequence>
<dbReference type="CDD" id="cd22160">
    <property type="entry name" value="F-box_AtFBL13-like"/>
    <property type="match status" value="1"/>
</dbReference>
<dbReference type="InterPro" id="IPR055357">
    <property type="entry name" value="LRR_At1g61320_AtMIF1"/>
</dbReference>